<feature type="domain" description="Ketosynthase family 3 (KS3)" evidence="8">
    <location>
        <begin position="6"/>
        <end position="438"/>
    </location>
</feature>
<dbReference type="Pfam" id="PF02801">
    <property type="entry name" value="Ketoacyl-synt_C"/>
    <property type="match status" value="1"/>
</dbReference>
<dbReference type="InterPro" id="IPR020841">
    <property type="entry name" value="PKS_Beta-ketoAc_synthase_dom"/>
</dbReference>
<evidence type="ECO:0000256" key="2">
    <source>
        <dbReference type="ARBA" id="ARBA00022553"/>
    </source>
</evidence>
<dbReference type="PROSITE" id="PS52004">
    <property type="entry name" value="KS3_2"/>
    <property type="match status" value="1"/>
</dbReference>
<evidence type="ECO:0000256" key="5">
    <source>
        <dbReference type="ARBA" id="ARBA00023315"/>
    </source>
</evidence>
<dbReference type="SUPFAM" id="SSF52151">
    <property type="entry name" value="FabD/lysophospholipase-like"/>
    <property type="match status" value="1"/>
</dbReference>
<dbReference type="Gene3D" id="3.30.70.3290">
    <property type="match status" value="1"/>
</dbReference>
<dbReference type="InterPro" id="IPR009081">
    <property type="entry name" value="PP-bd_ACP"/>
</dbReference>
<feature type="domain" description="Carrier" evidence="7">
    <location>
        <begin position="920"/>
        <end position="995"/>
    </location>
</feature>
<dbReference type="Pfam" id="PF16197">
    <property type="entry name" value="KAsynt_C_assoc"/>
    <property type="match status" value="1"/>
</dbReference>
<dbReference type="EC" id="2.3.1.41" evidence="9"/>
<sequence>MNAPADARVAVIGMAFRFPGADTPEEFWRAVRIGRDCVRRFTEAELEAAGVPAEKYRADDFVGASGILHDIAGFDAPFFGMSVREARLTDPQHRMFLECAYHALEDSGYPRERDGLRTGVFATTGYHLYTMENYLLNNVLKSPIGDDWLSRMQVMVGNYTDFTATRVSFRLDLTGPAVSVQTGCSSSLVALQTAAQSVVTGDSDIALAGATAVHVPQVLGYEYVKGSILSKSGRLRAFDAGADGTVGGTGVAAVVLKRLDRAVADGDTIHGVIRGWGVTNDGASKQAYTAPSAAGQRAAIRRALEHAGIGADTVGYLETHGTGTLKGDPIEFEGAVSAYRADTDRTGYCALGSIKANIGHLDVASGLASFIKTLLVLKHGVIPPMANFSEPNPALDLDNSPFYIPETARPWPQGDTPRRAGVTSLGVGGTNVHVIVEQAPEPAPRSATVAPPGIVVLSGQSEAARTANAEALRDHLTRHPDMNLADLVTTAAGRIHHRHRLAVRGTDPASLAAALDSWLAGTGAPAGPAAVTTGEAPREARAGIAFQFTGQGSPYPGMAQPLYERFTVVRDLLNTCERHHQRLYGSSLLDVLLDPIADRATTENTRIAQPALFALQYALTGLWRQAGIVPDAVAGHSVGEYAALCAAGALSVEDGLRLTAERGRLMQEHCAPGAMAAVSADLRTAENLAAEIAGLELAVVNGEQRHVLAGPVTAVDRLSALLEERGIPGQRLPVTRAFHTALMDPVLDKFRELLDGVAFRPVTTGFVSGLDGRLHEPGWVPDADYFVRQTREPVRYDAVLRTLGDTGPAALVELGPHTTLSGLARTALPTVRAVPTLRRGAGTGPFWDAVARLHCTGADLAWPVLLAGTGGRRTALPGYRFQHTDHWTGPRPTVVPAGQQPLREPSREEEDVAQDEAVFGRVLAHVIELVAKHLGHDAAAVTGDTSFFDLGADSLQMISVLRELEQEHRVKVAMRELFEEASTPGQLTELIVGRMVGGAGGSGMPGGSGASGAWAGSGEAVAEEPVRHEPPVAEEPVRYEPPITEEPVRHEPPVAAAPAEPVRAQESAPAVPPGPEHPVTRAELTDLVRQVQQLSQIQLQMMSQIHQLSQLLTAQATSALTGGAVSNGKAGGQ</sequence>
<evidence type="ECO:0000313" key="10">
    <source>
        <dbReference type="Proteomes" id="UP000829494"/>
    </source>
</evidence>
<feature type="region of interest" description="Disordered" evidence="6">
    <location>
        <begin position="1002"/>
        <end position="1079"/>
    </location>
</feature>
<dbReference type="InterPro" id="IPR016039">
    <property type="entry name" value="Thiolase-like"/>
</dbReference>
<proteinExistence type="predicted"/>
<dbReference type="PANTHER" id="PTHR43775:SF37">
    <property type="entry name" value="SI:DKEY-61P9.11"/>
    <property type="match status" value="1"/>
</dbReference>
<keyword evidence="2" id="KW-0597">Phosphoprotein</keyword>
<evidence type="ECO:0000259" key="7">
    <source>
        <dbReference type="PROSITE" id="PS50075"/>
    </source>
</evidence>
<dbReference type="InterPro" id="IPR050091">
    <property type="entry name" value="PKS_NRPS_Biosynth_Enz"/>
</dbReference>
<keyword evidence="5 9" id="KW-0012">Acyltransferase</keyword>
<dbReference type="Gene3D" id="3.40.366.10">
    <property type="entry name" value="Malonyl-Coenzyme A Acyl Carrier Protein, domain 2"/>
    <property type="match status" value="1"/>
</dbReference>
<dbReference type="SUPFAM" id="SSF55048">
    <property type="entry name" value="Probable ACP-binding domain of malonyl-CoA ACP transacylase"/>
    <property type="match status" value="1"/>
</dbReference>
<dbReference type="PROSITE" id="PS50075">
    <property type="entry name" value="CARRIER"/>
    <property type="match status" value="1"/>
</dbReference>
<dbReference type="SUPFAM" id="SSF47336">
    <property type="entry name" value="ACP-like"/>
    <property type="match status" value="1"/>
</dbReference>
<dbReference type="Gene3D" id="1.10.1200.10">
    <property type="entry name" value="ACP-like"/>
    <property type="match status" value="1"/>
</dbReference>
<keyword evidence="10" id="KW-1185">Reference proteome</keyword>
<protein>
    <submittedName>
        <fullName evidence="9">Phthiocerol synthesis polyketide synthase type I PpsE</fullName>
        <ecNumber evidence="9">2.3.1.41</ecNumber>
    </submittedName>
</protein>
<dbReference type="Proteomes" id="UP000829494">
    <property type="component" value="Chromosome"/>
</dbReference>
<keyword evidence="4" id="KW-0045">Antibiotic biosynthesis</keyword>
<keyword evidence="1" id="KW-0596">Phosphopantetheine</keyword>
<dbReference type="PANTHER" id="PTHR43775">
    <property type="entry name" value="FATTY ACID SYNTHASE"/>
    <property type="match status" value="1"/>
</dbReference>
<dbReference type="SUPFAM" id="SSF53901">
    <property type="entry name" value="Thiolase-like"/>
    <property type="match status" value="1"/>
</dbReference>
<dbReference type="EMBL" id="CP094298">
    <property type="protein sequence ID" value="UNZ00695.1"/>
    <property type="molecule type" value="Genomic_DNA"/>
</dbReference>
<dbReference type="GO" id="GO:0004315">
    <property type="term" value="F:3-oxoacyl-[acyl-carrier-protein] synthase activity"/>
    <property type="evidence" value="ECO:0007669"/>
    <property type="project" value="UniProtKB-EC"/>
</dbReference>
<dbReference type="InterPro" id="IPR032821">
    <property type="entry name" value="PKS_assoc"/>
</dbReference>
<dbReference type="SMART" id="SM00823">
    <property type="entry name" value="PKS_PP"/>
    <property type="match status" value="1"/>
</dbReference>
<reference evidence="9 10" key="1">
    <citation type="submission" date="2022-03" db="EMBL/GenBank/DDBJ databases">
        <title>Complete genome of Streptomyces rimosus ssp. rimosus R7 (=ATCC 10970).</title>
        <authorList>
            <person name="Beganovic S."/>
            <person name="Ruckert C."/>
            <person name="Busche T."/>
            <person name="Kalinowski J."/>
            <person name="Wittmann C."/>
        </authorList>
    </citation>
    <scope>NUCLEOTIDE SEQUENCE [LARGE SCALE GENOMIC DNA]</scope>
    <source>
        <strain evidence="9 10">R7</strain>
    </source>
</reference>
<dbReference type="InterPro" id="IPR036736">
    <property type="entry name" value="ACP-like_sf"/>
</dbReference>
<dbReference type="SMART" id="SM00825">
    <property type="entry name" value="PKS_KS"/>
    <property type="match status" value="1"/>
</dbReference>
<evidence type="ECO:0000256" key="3">
    <source>
        <dbReference type="ARBA" id="ARBA00022679"/>
    </source>
</evidence>
<dbReference type="Pfam" id="PF00109">
    <property type="entry name" value="ketoacyl-synt"/>
    <property type="match status" value="1"/>
</dbReference>
<dbReference type="InterPro" id="IPR016035">
    <property type="entry name" value="Acyl_Trfase/lysoPLipase"/>
</dbReference>
<dbReference type="RefSeq" id="WP_003980258.1">
    <property type="nucleotide sequence ID" value="NZ_CP043497.1"/>
</dbReference>
<dbReference type="InterPro" id="IPR014043">
    <property type="entry name" value="Acyl_transferase_dom"/>
</dbReference>
<accession>A0ABY3YRZ8</accession>
<evidence type="ECO:0000313" key="9">
    <source>
        <dbReference type="EMBL" id="UNZ00695.1"/>
    </source>
</evidence>
<dbReference type="Pfam" id="PF00698">
    <property type="entry name" value="Acyl_transf_1"/>
    <property type="match status" value="1"/>
</dbReference>
<keyword evidence="3 9" id="KW-0808">Transferase</keyword>
<name>A0ABY3YRZ8_STRRM</name>
<evidence type="ECO:0000256" key="6">
    <source>
        <dbReference type="SAM" id="MobiDB-lite"/>
    </source>
</evidence>
<dbReference type="InterPro" id="IPR020806">
    <property type="entry name" value="PKS_PP-bd"/>
</dbReference>
<dbReference type="CDD" id="cd00833">
    <property type="entry name" value="PKS"/>
    <property type="match status" value="1"/>
</dbReference>
<dbReference type="SMART" id="SM00827">
    <property type="entry name" value="PKS_AT"/>
    <property type="match status" value="1"/>
</dbReference>
<dbReference type="InterPro" id="IPR016036">
    <property type="entry name" value="Malonyl_transacylase_ACP-bd"/>
</dbReference>
<dbReference type="GeneID" id="66860227"/>
<dbReference type="Pfam" id="PF00550">
    <property type="entry name" value="PP-binding"/>
    <property type="match status" value="1"/>
</dbReference>
<dbReference type="InterPro" id="IPR014031">
    <property type="entry name" value="Ketoacyl_synth_C"/>
</dbReference>
<feature type="compositionally biased region" description="Low complexity" evidence="6">
    <location>
        <begin position="1053"/>
        <end position="1066"/>
    </location>
</feature>
<evidence type="ECO:0000259" key="8">
    <source>
        <dbReference type="PROSITE" id="PS52004"/>
    </source>
</evidence>
<gene>
    <name evidence="9" type="primary">ppsE1</name>
    <name evidence="9" type="ORF">SRIMR7_00915</name>
</gene>
<dbReference type="Gene3D" id="3.40.47.10">
    <property type="match status" value="1"/>
</dbReference>
<dbReference type="InterPro" id="IPR001227">
    <property type="entry name" value="Ac_transferase_dom_sf"/>
</dbReference>
<dbReference type="InterPro" id="IPR018201">
    <property type="entry name" value="Ketoacyl_synth_AS"/>
</dbReference>
<organism evidence="9 10">
    <name type="scientific">Streptomyces rimosus subsp. rimosus</name>
    <dbReference type="NCBI Taxonomy" id="132474"/>
    <lineage>
        <taxon>Bacteria</taxon>
        <taxon>Bacillati</taxon>
        <taxon>Actinomycetota</taxon>
        <taxon>Actinomycetes</taxon>
        <taxon>Kitasatosporales</taxon>
        <taxon>Streptomycetaceae</taxon>
        <taxon>Streptomyces</taxon>
    </lineage>
</organism>
<evidence type="ECO:0000256" key="1">
    <source>
        <dbReference type="ARBA" id="ARBA00022450"/>
    </source>
</evidence>
<feature type="compositionally biased region" description="Basic and acidic residues" evidence="6">
    <location>
        <begin position="1024"/>
        <end position="1038"/>
    </location>
</feature>
<dbReference type="PROSITE" id="PS00606">
    <property type="entry name" value="KS3_1"/>
    <property type="match status" value="1"/>
</dbReference>
<dbReference type="InterPro" id="IPR014030">
    <property type="entry name" value="Ketoacyl_synth_N"/>
</dbReference>
<evidence type="ECO:0000256" key="4">
    <source>
        <dbReference type="ARBA" id="ARBA00023194"/>
    </source>
</evidence>